<keyword evidence="2" id="KW-1185">Reference proteome</keyword>
<comment type="caution">
    <text evidence="1">The sequence shown here is derived from an EMBL/GenBank/DDBJ whole genome shotgun (WGS) entry which is preliminary data.</text>
</comment>
<accession>A0ACC3B701</accession>
<evidence type="ECO:0000313" key="2">
    <source>
        <dbReference type="Proteomes" id="UP001177260"/>
    </source>
</evidence>
<name>A0ACC3B701_9EURO</name>
<proteinExistence type="predicted"/>
<dbReference type="EMBL" id="JAOPJF010000019">
    <property type="protein sequence ID" value="KAK1146216.1"/>
    <property type="molecule type" value="Genomic_DNA"/>
</dbReference>
<protein>
    <submittedName>
        <fullName evidence="1">Uncharacterized protein</fullName>
    </submittedName>
</protein>
<evidence type="ECO:0000313" key="1">
    <source>
        <dbReference type="EMBL" id="KAK1146216.1"/>
    </source>
</evidence>
<organism evidence="1 2">
    <name type="scientific">Aspergillus melleus</name>
    <dbReference type="NCBI Taxonomy" id="138277"/>
    <lineage>
        <taxon>Eukaryota</taxon>
        <taxon>Fungi</taxon>
        <taxon>Dikarya</taxon>
        <taxon>Ascomycota</taxon>
        <taxon>Pezizomycotina</taxon>
        <taxon>Eurotiomycetes</taxon>
        <taxon>Eurotiomycetidae</taxon>
        <taxon>Eurotiales</taxon>
        <taxon>Aspergillaceae</taxon>
        <taxon>Aspergillus</taxon>
        <taxon>Aspergillus subgen. Circumdati</taxon>
    </lineage>
</organism>
<reference evidence="1 2" key="1">
    <citation type="journal article" date="2023" name="ACS Omega">
        <title>Identification of the Neoaspergillic Acid Biosynthesis Gene Cluster by Establishing an In Vitro CRISPR-Ribonucleoprotein Genetic System in Aspergillus melleus.</title>
        <authorList>
            <person name="Yuan B."/>
            <person name="Grau M.F."/>
            <person name="Murata R.M."/>
            <person name="Torok T."/>
            <person name="Venkateswaran K."/>
            <person name="Stajich J.E."/>
            <person name="Wang C.C.C."/>
        </authorList>
    </citation>
    <scope>NUCLEOTIDE SEQUENCE [LARGE SCALE GENOMIC DNA]</scope>
    <source>
        <strain evidence="1 2">IMV 1140</strain>
    </source>
</reference>
<dbReference type="Proteomes" id="UP001177260">
    <property type="component" value="Unassembled WGS sequence"/>
</dbReference>
<gene>
    <name evidence="1" type="ORF">N8T08_003306</name>
</gene>
<sequence>MADLGFYKDNSFLAEQWTEFGVSVAIIFLRLGVRLRMVGARGFQGDDYLAFLALVLLTMDGITVHFSYTRGTNLEVPDALQNKLSPAAYRSVVSGSKFELAACKRLTLGLWQSKVINWLAVLCGATYAAVFLTVTFGCRPMSDNWRVYPPPSRECGLKIQNVIVTCILNVSTDIALLFIPIPLLWRVKTSLSRKIVIAMFLSSGIFVITASIIRTTLTLGSEPSSITVNRWGIRETVVGVATVNLPILRPLFTKRFWTPGMNGSSSANNYYEYHASSGAYNLTSRSRKRQRNDSTTGINTRSQDGKEDTGGVFVSTSYNVQVESRDPPEGEPVDGQRLGLNPSSVWEIDKKSMV</sequence>